<dbReference type="GO" id="GO:0016787">
    <property type="term" value="F:hydrolase activity"/>
    <property type="evidence" value="ECO:0007669"/>
    <property type="project" value="UniProtKB-KW"/>
</dbReference>
<dbReference type="PANTHER" id="PTHR42904:SF6">
    <property type="entry name" value="NAD-CAPPED RNA HYDROLASE NUDT12"/>
    <property type="match status" value="1"/>
</dbReference>
<dbReference type="PROSITE" id="PS51462">
    <property type="entry name" value="NUDIX"/>
    <property type="match status" value="1"/>
</dbReference>
<dbReference type="InterPro" id="IPR049734">
    <property type="entry name" value="NudC-like_C"/>
</dbReference>
<dbReference type="RefSeq" id="WP_194214799.1">
    <property type="nucleotide sequence ID" value="NZ_CP061205.1"/>
</dbReference>
<protein>
    <recommendedName>
        <fullName evidence="4">NAD(+) diphosphatase</fullName>
        <ecNumber evidence="4">3.6.1.22</ecNumber>
    </recommendedName>
</protein>
<dbReference type="EMBL" id="JBHRSL010000001">
    <property type="protein sequence ID" value="MFC3050408.1"/>
    <property type="molecule type" value="Genomic_DNA"/>
</dbReference>
<dbReference type="Proteomes" id="UP001595444">
    <property type="component" value="Unassembled WGS sequence"/>
</dbReference>
<keyword evidence="8" id="KW-0520">NAD</keyword>
<dbReference type="Pfam" id="PF09297">
    <property type="entry name" value="Zn_ribbon_NUD"/>
    <property type="match status" value="1"/>
</dbReference>
<dbReference type="NCBIfam" id="NF001299">
    <property type="entry name" value="PRK00241.1"/>
    <property type="match status" value="1"/>
</dbReference>
<evidence type="ECO:0000313" key="11">
    <source>
        <dbReference type="EMBL" id="MFC3050408.1"/>
    </source>
</evidence>
<comment type="caution">
    <text evidence="11">The sequence shown here is derived from an EMBL/GenBank/DDBJ whole genome shotgun (WGS) entry which is preliminary data.</text>
</comment>
<gene>
    <name evidence="11" type="primary">nudC</name>
    <name evidence="11" type="ORF">ACFOKA_00665</name>
</gene>
<evidence type="ECO:0000256" key="6">
    <source>
        <dbReference type="ARBA" id="ARBA00022801"/>
    </source>
</evidence>
<evidence type="ECO:0000256" key="3">
    <source>
        <dbReference type="ARBA" id="ARBA00009595"/>
    </source>
</evidence>
<dbReference type="CDD" id="cd03429">
    <property type="entry name" value="NUDIX_NADH_pyrophosphatase_Nudt13"/>
    <property type="match status" value="1"/>
</dbReference>
<evidence type="ECO:0000313" key="12">
    <source>
        <dbReference type="Proteomes" id="UP001595444"/>
    </source>
</evidence>
<dbReference type="InterPro" id="IPR015375">
    <property type="entry name" value="NADH_PPase-like_N"/>
</dbReference>
<dbReference type="Gene3D" id="3.90.79.20">
    <property type="match status" value="1"/>
</dbReference>
<keyword evidence="5" id="KW-0479">Metal-binding</keyword>
<proteinExistence type="inferred from homology"/>
<dbReference type="InterPro" id="IPR015797">
    <property type="entry name" value="NUDIX_hydrolase-like_dom_sf"/>
</dbReference>
<evidence type="ECO:0000256" key="2">
    <source>
        <dbReference type="ARBA" id="ARBA00001947"/>
    </source>
</evidence>
<feature type="domain" description="Nudix hydrolase" evidence="10">
    <location>
        <begin position="166"/>
        <end position="291"/>
    </location>
</feature>
<name>A0ABV7CZU1_9PROT</name>
<comment type="similarity">
    <text evidence="3">Belongs to the Nudix hydrolase family. NudC subfamily.</text>
</comment>
<comment type="catalytic activity">
    <reaction evidence="9">
        <text>a 5'-end NAD(+)-phospho-ribonucleoside in mRNA + H2O = a 5'-end phospho-adenosine-phospho-ribonucleoside in mRNA + beta-nicotinamide D-ribonucleotide + 2 H(+)</text>
        <dbReference type="Rhea" id="RHEA:60876"/>
        <dbReference type="Rhea" id="RHEA-COMP:15698"/>
        <dbReference type="Rhea" id="RHEA-COMP:15719"/>
        <dbReference type="ChEBI" id="CHEBI:14649"/>
        <dbReference type="ChEBI" id="CHEBI:15377"/>
        <dbReference type="ChEBI" id="CHEBI:15378"/>
        <dbReference type="ChEBI" id="CHEBI:144029"/>
        <dbReference type="ChEBI" id="CHEBI:144051"/>
    </reaction>
    <physiologicalReaction direction="left-to-right" evidence="9">
        <dbReference type="Rhea" id="RHEA:60877"/>
    </physiologicalReaction>
</comment>
<reference evidence="12" key="1">
    <citation type="journal article" date="2019" name="Int. J. Syst. Evol. Microbiol.">
        <title>The Global Catalogue of Microorganisms (GCM) 10K type strain sequencing project: providing services to taxonomists for standard genome sequencing and annotation.</title>
        <authorList>
            <consortium name="The Broad Institute Genomics Platform"/>
            <consortium name="The Broad Institute Genome Sequencing Center for Infectious Disease"/>
            <person name="Wu L."/>
            <person name="Ma J."/>
        </authorList>
    </citation>
    <scope>NUCLEOTIDE SEQUENCE [LARGE SCALE GENOMIC DNA]</scope>
    <source>
        <strain evidence="12">KCTC 62164</strain>
    </source>
</reference>
<keyword evidence="7" id="KW-0460">Magnesium</keyword>
<dbReference type="Pfam" id="PF00293">
    <property type="entry name" value="NUDIX"/>
    <property type="match status" value="1"/>
</dbReference>
<organism evidence="11 12">
    <name type="scientific">Kordiimonas pumila</name>
    <dbReference type="NCBI Taxonomy" id="2161677"/>
    <lineage>
        <taxon>Bacteria</taxon>
        <taxon>Pseudomonadati</taxon>
        <taxon>Pseudomonadota</taxon>
        <taxon>Alphaproteobacteria</taxon>
        <taxon>Kordiimonadales</taxon>
        <taxon>Kordiimonadaceae</taxon>
        <taxon>Kordiimonas</taxon>
    </lineage>
</organism>
<dbReference type="Gene3D" id="3.90.79.10">
    <property type="entry name" value="Nucleoside Triphosphate Pyrophosphohydrolase"/>
    <property type="match status" value="1"/>
</dbReference>
<evidence type="ECO:0000256" key="7">
    <source>
        <dbReference type="ARBA" id="ARBA00022842"/>
    </source>
</evidence>
<keyword evidence="6 11" id="KW-0378">Hydrolase</keyword>
<evidence type="ECO:0000259" key="10">
    <source>
        <dbReference type="PROSITE" id="PS51462"/>
    </source>
</evidence>
<comment type="cofactor">
    <cofactor evidence="1">
        <name>Mg(2+)</name>
        <dbReference type="ChEBI" id="CHEBI:18420"/>
    </cofactor>
</comment>
<evidence type="ECO:0000256" key="9">
    <source>
        <dbReference type="ARBA" id="ARBA00023679"/>
    </source>
</evidence>
<accession>A0ABV7CZU1</accession>
<dbReference type="PROSITE" id="PS00893">
    <property type="entry name" value="NUDIX_BOX"/>
    <property type="match status" value="1"/>
</dbReference>
<sequence length="304" mass="33749">MPLAAIETVFSGNPLDRADHLRSDPEVFGELMRRSDARVALMADDKILSDHTGDILWQPTSGLRFLPVSTTIFLGFDNNIPCYAAHLSGSEADFADLFPSGIFIDGRMAASKLHGRHPSLAIIAQAKSMLLWHESHRYCAKCGAESALARAGYERKCPKCNTSHFPRTDPVVIMMVYYGEKALLGRGHGWPEGRYSALAGYVEPGESFEEAVAREVKEEVNLTVTKVQYVASQPWPWPSSLMIGAEAWVDCDDITVDKTELEDAIWVSKQDVINSMQEGSSVRLMPPPFAIAYNLISNWVERDQ</sequence>
<evidence type="ECO:0000256" key="1">
    <source>
        <dbReference type="ARBA" id="ARBA00001946"/>
    </source>
</evidence>
<dbReference type="InterPro" id="IPR050241">
    <property type="entry name" value="NAD-cap_RNA_hydrolase_NudC"/>
</dbReference>
<dbReference type="Pfam" id="PF09296">
    <property type="entry name" value="NUDIX-like"/>
    <property type="match status" value="1"/>
</dbReference>
<comment type="cofactor">
    <cofactor evidence="2">
        <name>Zn(2+)</name>
        <dbReference type="ChEBI" id="CHEBI:29105"/>
    </cofactor>
</comment>
<evidence type="ECO:0000256" key="8">
    <source>
        <dbReference type="ARBA" id="ARBA00023027"/>
    </source>
</evidence>
<dbReference type="PANTHER" id="PTHR42904">
    <property type="entry name" value="NUDIX HYDROLASE, NUDC SUBFAMILY"/>
    <property type="match status" value="1"/>
</dbReference>
<evidence type="ECO:0000256" key="5">
    <source>
        <dbReference type="ARBA" id="ARBA00022723"/>
    </source>
</evidence>
<dbReference type="InterPro" id="IPR015376">
    <property type="entry name" value="Znr_NADH_PPase"/>
</dbReference>
<dbReference type="InterPro" id="IPR020084">
    <property type="entry name" value="NUDIX_hydrolase_CS"/>
</dbReference>
<dbReference type="InterPro" id="IPR000086">
    <property type="entry name" value="NUDIX_hydrolase_dom"/>
</dbReference>
<dbReference type="EC" id="3.6.1.22" evidence="4"/>
<dbReference type="SUPFAM" id="SSF55811">
    <property type="entry name" value="Nudix"/>
    <property type="match status" value="1"/>
</dbReference>
<keyword evidence="12" id="KW-1185">Reference proteome</keyword>
<evidence type="ECO:0000256" key="4">
    <source>
        <dbReference type="ARBA" id="ARBA00012381"/>
    </source>
</evidence>